<dbReference type="EMBL" id="AKHW03001697">
    <property type="protein sequence ID" value="KYO41080.1"/>
    <property type="molecule type" value="Genomic_DNA"/>
</dbReference>
<name>A0A151NWN5_ALLMI</name>
<feature type="transmembrane region" description="Helical" evidence="2">
    <location>
        <begin position="254"/>
        <end position="277"/>
    </location>
</feature>
<evidence type="ECO:0000256" key="2">
    <source>
        <dbReference type="SAM" id="Phobius"/>
    </source>
</evidence>
<dbReference type="AlphaFoldDB" id="A0A151NWN5"/>
<reference evidence="4 5" key="1">
    <citation type="journal article" date="2012" name="Genome Biol.">
        <title>Sequencing three crocodilian genomes to illuminate the evolution of archosaurs and amniotes.</title>
        <authorList>
            <person name="St John J.A."/>
            <person name="Braun E.L."/>
            <person name="Isberg S.R."/>
            <person name="Miles L.G."/>
            <person name="Chong A.Y."/>
            <person name="Gongora J."/>
            <person name="Dalzell P."/>
            <person name="Moran C."/>
            <person name="Bed'hom B."/>
            <person name="Abzhanov A."/>
            <person name="Burgess S.C."/>
            <person name="Cooksey A.M."/>
            <person name="Castoe T.A."/>
            <person name="Crawford N.G."/>
            <person name="Densmore L.D."/>
            <person name="Drew J.C."/>
            <person name="Edwards S.V."/>
            <person name="Faircloth B.C."/>
            <person name="Fujita M.K."/>
            <person name="Greenwold M.J."/>
            <person name="Hoffmann F.G."/>
            <person name="Howard J.M."/>
            <person name="Iguchi T."/>
            <person name="Janes D.E."/>
            <person name="Khan S.Y."/>
            <person name="Kohno S."/>
            <person name="de Koning A.J."/>
            <person name="Lance S.L."/>
            <person name="McCarthy F.M."/>
            <person name="McCormack J.E."/>
            <person name="Merchant M.E."/>
            <person name="Peterson D.G."/>
            <person name="Pollock D.D."/>
            <person name="Pourmand N."/>
            <person name="Raney B.J."/>
            <person name="Roessler K.A."/>
            <person name="Sanford J.R."/>
            <person name="Sawyer R.H."/>
            <person name="Schmidt C.J."/>
            <person name="Triplett E.W."/>
            <person name="Tuberville T.D."/>
            <person name="Venegas-Anaya M."/>
            <person name="Howard J.T."/>
            <person name="Jarvis E.D."/>
            <person name="Guillette L.J.Jr."/>
            <person name="Glenn T.C."/>
            <person name="Green R.E."/>
            <person name="Ray D.A."/>
        </authorList>
    </citation>
    <scope>NUCLEOTIDE SEQUENCE [LARGE SCALE GENOMIC DNA]</scope>
    <source>
        <strain evidence="4">KSC_2009_1</strain>
    </source>
</reference>
<accession>A0A151NWN5</accession>
<dbReference type="eggNOG" id="ENOG502RI5Y">
    <property type="taxonomic scope" value="Eukaryota"/>
</dbReference>
<proteinExistence type="predicted"/>
<dbReference type="InterPro" id="IPR039861">
    <property type="entry name" value="IMPG"/>
</dbReference>
<dbReference type="GO" id="GO:0007601">
    <property type="term" value="P:visual perception"/>
    <property type="evidence" value="ECO:0007669"/>
    <property type="project" value="InterPro"/>
</dbReference>
<keyword evidence="2" id="KW-1133">Transmembrane helix</keyword>
<sequence>MHPRGPLRQRRHLLRGGIHADLHLPRDLDGGALPDRDGHGTAQRVFVVEDQPPLLKVHVLRVPCELVLEMEPVPALQDPASWEHQGLVRSFNETVAPLFAAVPGFQRLEVKRIGREQPRPRSELQPWPGGAVLEFDALFVLERGRWPAPGVGALLNLTVQSGLRFANASVLRGAVLETRLDPCTLLFACPAGFECVGRGDGNASCTSVCHRDYCKNHGICTHPRGREPVCQCPVGSDYWFMGLRCDYKVTHQGLLGAACGVLLSVALVGAVIAGLVIRRVKTLLLEAKVDQTKSSYRRFCRLDDVSAQYWSQSWLASANSLDNPAFCPSEEVLHLQVLDNGCCSCKDDSLLADSCKLQPTPPLRAACQPSFHYDWETSSSSMNDPMIDSGKASDISVSSWPMEPIQWTPFPLLHQLSRQRPHKARRPHSYCEGMELVNLERSWTA</sequence>
<gene>
    <name evidence="4" type="ORF">Y1Q_0022327</name>
</gene>
<comment type="caution">
    <text evidence="4">The sequence shown here is derived from an EMBL/GenBank/DDBJ whole genome shotgun (WGS) entry which is preliminary data.</text>
</comment>
<evidence type="ECO:0000256" key="1">
    <source>
        <dbReference type="PROSITE-ProRule" id="PRU00076"/>
    </source>
</evidence>
<keyword evidence="2" id="KW-0812">Transmembrane</keyword>
<dbReference type="InterPro" id="IPR000742">
    <property type="entry name" value="EGF"/>
</dbReference>
<organism evidence="4 5">
    <name type="scientific">Alligator mississippiensis</name>
    <name type="common">American alligator</name>
    <dbReference type="NCBI Taxonomy" id="8496"/>
    <lineage>
        <taxon>Eukaryota</taxon>
        <taxon>Metazoa</taxon>
        <taxon>Chordata</taxon>
        <taxon>Craniata</taxon>
        <taxon>Vertebrata</taxon>
        <taxon>Euteleostomi</taxon>
        <taxon>Archelosauria</taxon>
        <taxon>Archosauria</taxon>
        <taxon>Crocodylia</taxon>
        <taxon>Alligatoridae</taxon>
        <taxon>Alligatorinae</taxon>
        <taxon>Alligator</taxon>
    </lineage>
</organism>
<protein>
    <submittedName>
        <fullName evidence="4">Chondroitin sulfate proteoglycan 5-like</fullName>
    </submittedName>
</protein>
<dbReference type="PROSITE" id="PS50026">
    <property type="entry name" value="EGF_3"/>
    <property type="match status" value="1"/>
</dbReference>
<comment type="caution">
    <text evidence="1">Lacks conserved residue(s) required for the propagation of feature annotation.</text>
</comment>
<dbReference type="Proteomes" id="UP000050525">
    <property type="component" value="Unassembled WGS sequence"/>
</dbReference>
<evidence type="ECO:0000259" key="3">
    <source>
        <dbReference type="PROSITE" id="PS50026"/>
    </source>
</evidence>
<dbReference type="PANTHER" id="PTHR12199:SF5">
    <property type="entry name" value="MUCIN-2-LIKE ISOFORM X1"/>
    <property type="match status" value="1"/>
</dbReference>
<keyword evidence="2" id="KW-0472">Membrane</keyword>
<keyword evidence="5" id="KW-1185">Reference proteome</keyword>
<evidence type="ECO:0000313" key="5">
    <source>
        <dbReference type="Proteomes" id="UP000050525"/>
    </source>
</evidence>
<evidence type="ECO:0000313" key="4">
    <source>
        <dbReference type="EMBL" id="KYO41080.1"/>
    </source>
</evidence>
<keyword evidence="1" id="KW-0245">EGF-like domain</keyword>
<feature type="domain" description="EGF-like" evidence="3">
    <location>
        <begin position="206"/>
        <end position="246"/>
    </location>
</feature>
<dbReference type="PANTHER" id="PTHR12199">
    <property type="entry name" value="INTERPHOTORECEPTOR MATRIX PROTEOGLYCAN"/>
    <property type="match status" value="1"/>
</dbReference>